<dbReference type="PROSITE" id="PS50111">
    <property type="entry name" value="CHEMOTAXIS_TRANSDUC_2"/>
    <property type="match status" value="1"/>
</dbReference>
<dbReference type="Gene3D" id="1.10.287.950">
    <property type="entry name" value="Methyl-accepting chemotaxis protein"/>
    <property type="match status" value="1"/>
</dbReference>
<reference evidence="7 8" key="1">
    <citation type="submission" date="2016-10" db="EMBL/GenBank/DDBJ databases">
        <authorList>
            <person name="de Groot N.N."/>
        </authorList>
    </citation>
    <scope>NUCLEOTIDE SEQUENCE [LARGE SCALE GENOMIC DNA]</scope>
    <source>
        <strain evidence="7 8">EP1-55-1</strain>
    </source>
</reference>
<evidence type="ECO:0000256" key="2">
    <source>
        <dbReference type="ARBA" id="ARBA00029447"/>
    </source>
</evidence>
<dbReference type="GO" id="GO:0007165">
    <property type="term" value="P:signal transduction"/>
    <property type="evidence" value="ECO:0007669"/>
    <property type="project" value="UniProtKB-KW"/>
</dbReference>
<gene>
    <name evidence="7" type="ORF">SAMN05216234_103104</name>
</gene>
<evidence type="ECO:0000259" key="6">
    <source>
        <dbReference type="PROSITE" id="PS50885"/>
    </source>
</evidence>
<evidence type="ECO:0000256" key="1">
    <source>
        <dbReference type="ARBA" id="ARBA00023224"/>
    </source>
</evidence>
<dbReference type="PROSITE" id="PS50885">
    <property type="entry name" value="HAMP"/>
    <property type="match status" value="1"/>
</dbReference>
<dbReference type="OrthoDB" id="9781638at2"/>
<dbReference type="Proteomes" id="UP000199227">
    <property type="component" value="Unassembled WGS sequence"/>
</dbReference>
<dbReference type="SMART" id="SM00304">
    <property type="entry name" value="HAMP"/>
    <property type="match status" value="1"/>
</dbReference>
<organism evidence="7 8">
    <name type="scientific">Hydrogenimonas thermophila</name>
    <dbReference type="NCBI Taxonomy" id="223786"/>
    <lineage>
        <taxon>Bacteria</taxon>
        <taxon>Pseudomonadati</taxon>
        <taxon>Campylobacterota</taxon>
        <taxon>Epsilonproteobacteria</taxon>
        <taxon>Campylobacterales</taxon>
        <taxon>Hydrogenimonadaceae</taxon>
        <taxon>Hydrogenimonas</taxon>
    </lineage>
</organism>
<feature type="transmembrane region" description="Helical" evidence="4">
    <location>
        <begin position="294"/>
        <end position="316"/>
    </location>
</feature>
<comment type="similarity">
    <text evidence="2">Belongs to the methyl-accepting chemotaxis (MCP) protein family.</text>
</comment>
<dbReference type="Pfam" id="PF00015">
    <property type="entry name" value="MCPsignal"/>
    <property type="match status" value="1"/>
</dbReference>
<evidence type="ECO:0000313" key="8">
    <source>
        <dbReference type="Proteomes" id="UP000199227"/>
    </source>
</evidence>
<dbReference type="RefSeq" id="WP_092910569.1">
    <property type="nucleotide sequence ID" value="NZ_FOXB01000003.1"/>
</dbReference>
<dbReference type="AlphaFoldDB" id="A0A1I5LNE4"/>
<dbReference type="PANTHER" id="PTHR32089">
    <property type="entry name" value="METHYL-ACCEPTING CHEMOTAXIS PROTEIN MCPB"/>
    <property type="match status" value="1"/>
</dbReference>
<dbReference type="SMART" id="SM00283">
    <property type="entry name" value="MA"/>
    <property type="match status" value="1"/>
</dbReference>
<evidence type="ECO:0000256" key="4">
    <source>
        <dbReference type="SAM" id="Phobius"/>
    </source>
</evidence>
<evidence type="ECO:0000256" key="3">
    <source>
        <dbReference type="PROSITE-ProRule" id="PRU00284"/>
    </source>
</evidence>
<keyword evidence="4" id="KW-1133">Transmembrane helix</keyword>
<protein>
    <submittedName>
        <fullName evidence="7">Methyl-accepting chemotaxis protein</fullName>
    </submittedName>
</protein>
<feature type="domain" description="Methyl-accepting transducer" evidence="5">
    <location>
        <begin position="377"/>
        <end position="624"/>
    </location>
</feature>
<dbReference type="EMBL" id="FOXB01000003">
    <property type="protein sequence ID" value="SFO98732.1"/>
    <property type="molecule type" value="Genomic_DNA"/>
</dbReference>
<dbReference type="InterPro" id="IPR029150">
    <property type="entry name" value="dCache_3"/>
</dbReference>
<dbReference type="CDD" id="cd06225">
    <property type="entry name" value="HAMP"/>
    <property type="match status" value="1"/>
</dbReference>
<dbReference type="InterPro" id="IPR029151">
    <property type="entry name" value="Sensor-like_sf"/>
</dbReference>
<dbReference type="Pfam" id="PF14827">
    <property type="entry name" value="dCache_3"/>
    <property type="match status" value="1"/>
</dbReference>
<dbReference type="Pfam" id="PF00672">
    <property type="entry name" value="HAMP"/>
    <property type="match status" value="1"/>
</dbReference>
<dbReference type="InterPro" id="IPR003660">
    <property type="entry name" value="HAMP_dom"/>
</dbReference>
<sequence>MFKNLKIAQKVHIPLIIAILTTSIIIVVNSYISINKVEKEAFEKERIILTRYFEQKFQAKKDVGLTNAINIANNLYVKKALKENNREIVINGLKSLSNDFKNYTKYKNIKIHIHTKDLHSFARLWKLKKYGDDLSGFRKTIVEIKRTHKPFSAIEIGRAGLVLRGLAPVLDNGNYLGSVEFIQGLNSISKDARKDGFEIITIMDKKFSSIATFLKSQKSLFGSYAVVTKNGAYNKNFVDDISSVAKLTPTFKSSKYFVVSLPIKDFSNIVVGYALVGVDLKTVESIIDETSSALINQLIIMLIADIIMLLVLLLIISKGITKPVNELKDRTREISQGDGDLTKRIKVDTNDEIGETASFINEFIKKVQDVIVNIRSLSTDALSSSRELKRDAEETIKSTLLQNSIVNSTKELSAEAKENLKTAETSVLDTSKNIEEAYTVLEKMQKTLNDMASKIVEDAIGAKEVAQNVTSLADQTNQIKEVIEIIKDIADQTNLLALNAAIEAARAGEHGRGFAVVADEVRKLAERTQKSLTEIDAAISVIVQGVVEAQQEINLMANNAELVSETTGNVVNESTKAIKWMQETIELSKKAVEETRNVDSNLDKLVSENDKLSLAANSSEELAKNLELVSKRLQQITDALNSEMNKFKV</sequence>
<dbReference type="SUPFAM" id="SSF103190">
    <property type="entry name" value="Sensory domain-like"/>
    <property type="match status" value="1"/>
</dbReference>
<accession>A0A1I5LNE4</accession>
<dbReference type="PANTHER" id="PTHR32089:SF114">
    <property type="entry name" value="METHYL-ACCEPTING CHEMOTAXIS PROTEIN MCPB"/>
    <property type="match status" value="1"/>
</dbReference>
<keyword evidence="4" id="KW-0812">Transmembrane</keyword>
<keyword evidence="8" id="KW-1185">Reference proteome</keyword>
<keyword evidence="4" id="KW-0472">Membrane</keyword>
<feature type="transmembrane region" description="Helical" evidence="4">
    <location>
        <begin position="12"/>
        <end position="32"/>
    </location>
</feature>
<keyword evidence="1 3" id="KW-0807">Transducer</keyword>
<dbReference type="InterPro" id="IPR004089">
    <property type="entry name" value="MCPsignal_dom"/>
</dbReference>
<proteinExistence type="inferred from homology"/>
<dbReference type="SUPFAM" id="SSF58104">
    <property type="entry name" value="Methyl-accepting chemotaxis protein (MCP) signaling domain"/>
    <property type="match status" value="1"/>
</dbReference>
<evidence type="ECO:0000313" key="7">
    <source>
        <dbReference type="EMBL" id="SFO98732.1"/>
    </source>
</evidence>
<feature type="domain" description="HAMP" evidence="6">
    <location>
        <begin position="318"/>
        <end position="372"/>
    </location>
</feature>
<name>A0A1I5LNE4_9BACT</name>
<dbReference type="STRING" id="223786.SAMN05216234_103104"/>
<evidence type="ECO:0000259" key="5">
    <source>
        <dbReference type="PROSITE" id="PS50111"/>
    </source>
</evidence>
<dbReference type="GO" id="GO:0016020">
    <property type="term" value="C:membrane"/>
    <property type="evidence" value="ECO:0007669"/>
    <property type="project" value="InterPro"/>
</dbReference>